<dbReference type="AlphaFoldDB" id="M0AQY4"/>
<organism evidence="2 3">
    <name type="scientific">Natrialba aegyptia DSM 13077</name>
    <dbReference type="NCBI Taxonomy" id="1227491"/>
    <lineage>
        <taxon>Archaea</taxon>
        <taxon>Methanobacteriati</taxon>
        <taxon>Methanobacteriota</taxon>
        <taxon>Stenosarchaea group</taxon>
        <taxon>Halobacteria</taxon>
        <taxon>Halobacteriales</taxon>
        <taxon>Natrialbaceae</taxon>
        <taxon>Natrialba</taxon>
    </lineage>
</organism>
<keyword evidence="1" id="KW-0472">Membrane</keyword>
<keyword evidence="1" id="KW-0812">Transmembrane</keyword>
<feature type="transmembrane region" description="Helical" evidence="1">
    <location>
        <begin position="163"/>
        <end position="184"/>
    </location>
</feature>
<keyword evidence="1" id="KW-1133">Transmembrane helix</keyword>
<protein>
    <submittedName>
        <fullName evidence="2">Uncharacterized protein</fullName>
    </submittedName>
</protein>
<proteinExistence type="predicted"/>
<keyword evidence="3" id="KW-1185">Reference proteome</keyword>
<reference evidence="2 3" key="1">
    <citation type="journal article" date="2014" name="PLoS Genet.">
        <title>Phylogenetically driven sequencing of extremely halophilic archaea reveals strategies for static and dynamic osmo-response.</title>
        <authorList>
            <person name="Becker E.A."/>
            <person name="Seitzer P.M."/>
            <person name="Tritt A."/>
            <person name="Larsen D."/>
            <person name="Krusor M."/>
            <person name="Yao A.I."/>
            <person name="Wu D."/>
            <person name="Madern D."/>
            <person name="Eisen J.A."/>
            <person name="Darling A.E."/>
            <person name="Facciotti M.T."/>
        </authorList>
    </citation>
    <scope>NUCLEOTIDE SEQUENCE [LARGE SCALE GENOMIC DNA]</scope>
    <source>
        <strain evidence="2 3">DSM 13077</strain>
    </source>
</reference>
<accession>M0AQY4</accession>
<name>M0AQY4_9EURY</name>
<evidence type="ECO:0000313" key="2">
    <source>
        <dbReference type="EMBL" id="ELZ00737.1"/>
    </source>
</evidence>
<dbReference type="EMBL" id="AOIP01000051">
    <property type="protein sequence ID" value="ELZ00737.1"/>
    <property type="molecule type" value="Genomic_DNA"/>
</dbReference>
<dbReference type="Proteomes" id="UP000011591">
    <property type="component" value="Unassembled WGS sequence"/>
</dbReference>
<comment type="caution">
    <text evidence="2">The sequence shown here is derived from an EMBL/GenBank/DDBJ whole genome shotgun (WGS) entry which is preliminary data.</text>
</comment>
<evidence type="ECO:0000256" key="1">
    <source>
        <dbReference type="SAM" id="Phobius"/>
    </source>
</evidence>
<gene>
    <name evidence="2" type="ORF">C480_18617</name>
</gene>
<evidence type="ECO:0000313" key="3">
    <source>
        <dbReference type="Proteomes" id="UP000011591"/>
    </source>
</evidence>
<sequence length="205" mass="23273">MITDTMSTLPPWIENRIEHNFDKKLTQRHVVETMLEAERPYFSAEQIRVRVQSDVSKETVRLRLNELRERDVIAADTYPESITLYYLNHPESNWPLSPEGKEALAFETPLETLSAADFVHLRNPAGIRTLVLAGFQLTLVLFAIGIVAPVIPIDSLVESTNGYWEAGGNLFVVCFVLLLAERLAREIRAKRRATKSVLPDSIRSK</sequence>
<feature type="transmembrane region" description="Helical" evidence="1">
    <location>
        <begin position="130"/>
        <end position="151"/>
    </location>
</feature>
<dbReference type="PATRIC" id="fig|1227491.4.peg.3780"/>